<feature type="compositionally biased region" description="Polar residues" evidence="2">
    <location>
        <begin position="538"/>
        <end position="550"/>
    </location>
</feature>
<evidence type="ECO:0000256" key="4">
    <source>
        <dbReference type="SAM" id="SignalP"/>
    </source>
</evidence>
<evidence type="ECO:0000256" key="3">
    <source>
        <dbReference type="SAM" id="Phobius"/>
    </source>
</evidence>
<keyword evidence="4" id="KW-0732">Signal</keyword>
<protein>
    <submittedName>
        <fullName evidence="5">Envelope fusion protein</fullName>
    </submittedName>
</protein>
<keyword evidence="3" id="KW-0812">Transmembrane</keyword>
<gene>
    <name evidence="5" type="ORF">CM83_39915</name>
</gene>
<organism evidence="5">
    <name type="scientific">Lygus hesperus</name>
    <name type="common">Western plant bug</name>
    <dbReference type="NCBI Taxonomy" id="30085"/>
    <lineage>
        <taxon>Eukaryota</taxon>
        <taxon>Metazoa</taxon>
        <taxon>Ecdysozoa</taxon>
        <taxon>Arthropoda</taxon>
        <taxon>Hexapoda</taxon>
        <taxon>Insecta</taxon>
        <taxon>Pterygota</taxon>
        <taxon>Neoptera</taxon>
        <taxon>Paraneoptera</taxon>
        <taxon>Hemiptera</taxon>
        <taxon>Heteroptera</taxon>
        <taxon>Panheteroptera</taxon>
        <taxon>Cimicomorpha</taxon>
        <taxon>Miridae</taxon>
        <taxon>Mirini</taxon>
        <taxon>Lygus</taxon>
    </lineage>
</organism>
<keyword evidence="3" id="KW-1133">Transmembrane helix</keyword>
<sequence>MQTWLTLLLLSATHAATIKNLENSGGLLPIELETTYLENAEHSLVHYYDLESIYSEYLVLGESFDKYKYTVKRYPKLQEKLDEYLLFLEQGFNKVYVRFQNIVPKLNKRNRTKRGLINGLGTIVKAITGNLDDDDRQKYEQILEQLKNKNTVLEGQVNSQYSLTKSLIDHYNKTLSNLKFNNEQIKEKLQAINQVLNPMDATATVLKDNIHHMQLTLNVLDYTLGEIETAYTFCKIGQLHPSIISTADLKAEIDLVLNKTQTSTLEMFENIMEYETLIRTDCILEDKRIIFLLNLPLYSKKKYYLYTLKPIPLRKGEDYIAIIPQNNYYLYDKDEEFYTLKELCKKVNNKYFCNWDALCKVNARCEKTLIMQNSVKDCQYSKFEIQKPLIQKFQEINQLLITAPNEVMLEIRRKDQSELTKLSGSYLIKTEGDEIYLNKELILSQGSSSGKPLFLQVELNEVPEINLANETFKLENYDDFYIDNNHSWVNYSPDFRTIPMIIDVIVVSVIVVILLYLILPKLFKYRAILKISRGKCSQEPNSQETSSGTSEGHIPATTIPIRIPRGARK</sequence>
<dbReference type="EMBL" id="GBHO01013718">
    <property type="protein sequence ID" value="JAG29886.1"/>
    <property type="molecule type" value="Transcribed_RNA"/>
</dbReference>
<evidence type="ECO:0000313" key="5">
    <source>
        <dbReference type="EMBL" id="JAG29886.1"/>
    </source>
</evidence>
<accession>A0A0A9YE18</accession>
<keyword evidence="1" id="KW-0175">Coiled coil</keyword>
<dbReference type="AlphaFoldDB" id="A0A0A9YE18"/>
<reference evidence="5" key="2">
    <citation type="submission" date="2014-07" db="EMBL/GenBank/DDBJ databases">
        <authorList>
            <person name="Hull J."/>
        </authorList>
    </citation>
    <scope>NUCLEOTIDE SEQUENCE</scope>
</reference>
<proteinExistence type="predicted"/>
<reference evidence="5" key="1">
    <citation type="journal article" date="2014" name="PLoS ONE">
        <title>Transcriptome-Based Identification of ABC Transporters in the Western Tarnished Plant Bug Lygus hesperus.</title>
        <authorList>
            <person name="Hull J.J."/>
            <person name="Chaney K."/>
            <person name="Geib S.M."/>
            <person name="Fabrick J.A."/>
            <person name="Brent C.S."/>
            <person name="Walsh D."/>
            <person name="Lavine L.C."/>
        </authorList>
    </citation>
    <scope>NUCLEOTIDE SEQUENCE</scope>
</reference>
<feature type="signal peptide" evidence="4">
    <location>
        <begin position="1"/>
        <end position="15"/>
    </location>
</feature>
<keyword evidence="3" id="KW-0472">Membrane</keyword>
<dbReference type="InterPro" id="IPR022048">
    <property type="entry name" value="Envelope_fusion-like"/>
</dbReference>
<evidence type="ECO:0000256" key="2">
    <source>
        <dbReference type="SAM" id="MobiDB-lite"/>
    </source>
</evidence>
<dbReference type="Pfam" id="PF12259">
    <property type="entry name" value="Baculo_F"/>
    <property type="match status" value="1"/>
</dbReference>
<evidence type="ECO:0000256" key="1">
    <source>
        <dbReference type="SAM" id="Coils"/>
    </source>
</evidence>
<feature type="coiled-coil region" evidence="1">
    <location>
        <begin position="136"/>
        <end position="195"/>
    </location>
</feature>
<feature type="region of interest" description="Disordered" evidence="2">
    <location>
        <begin position="537"/>
        <end position="556"/>
    </location>
</feature>
<name>A0A0A9YE18_LYGHE</name>
<feature type="chain" id="PRO_5012068111" evidence="4">
    <location>
        <begin position="16"/>
        <end position="569"/>
    </location>
</feature>
<feature type="transmembrane region" description="Helical" evidence="3">
    <location>
        <begin position="500"/>
        <end position="519"/>
    </location>
</feature>